<name>A0LVV2_ACIC1</name>
<sequence length="87" mass="9864">MVVPQCGVRDPTAAVVTPVRPRWATTVVYPASRLRRAMAVDTRRLSHTRFGGLEFVTTFRLRVREAVPMSHLTGWVGGRCDRCPDRR</sequence>
<dbReference type="InParanoid" id="A0LVV2"/>
<dbReference type="AlphaFoldDB" id="A0LVV2"/>
<dbReference type="HOGENOM" id="CLU_2476283_0_0_11"/>
<proteinExistence type="predicted"/>
<protein>
    <submittedName>
        <fullName evidence="1">Uncharacterized protein</fullName>
    </submittedName>
</protein>
<gene>
    <name evidence="1" type="ordered locus">Acel_1790</name>
</gene>
<dbReference type="Proteomes" id="UP000008221">
    <property type="component" value="Chromosome"/>
</dbReference>
<evidence type="ECO:0000313" key="2">
    <source>
        <dbReference type="Proteomes" id="UP000008221"/>
    </source>
</evidence>
<dbReference type="EMBL" id="CP000481">
    <property type="protein sequence ID" value="ABK53562.1"/>
    <property type="molecule type" value="Genomic_DNA"/>
</dbReference>
<dbReference type="STRING" id="351607.Acel_1790"/>
<accession>A0LVV2</accession>
<organism evidence="1 2">
    <name type="scientific">Acidothermus cellulolyticus (strain ATCC 43068 / DSM 8971 / 11B)</name>
    <dbReference type="NCBI Taxonomy" id="351607"/>
    <lineage>
        <taxon>Bacteria</taxon>
        <taxon>Bacillati</taxon>
        <taxon>Actinomycetota</taxon>
        <taxon>Actinomycetes</taxon>
        <taxon>Acidothermales</taxon>
        <taxon>Acidothermaceae</taxon>
        <taxon>Acidothermus</taxon>
    </lineage>
</organism>
<dbReference type="KEGG" id="ace:Acel_1790"/>
<reference evidence="1 2" key="1">
    <citation type="journal article" date="2009" name="Genome Res.">
        <title>Complete genome of the cellulolytic thermophile Acidothermus cellulolyticus 11B provides insights into its ecophysiological and evolutionary adaptations.</title>
        <authorList>
            <person name="Barabote R.D."/>
            <person name="Xie G."/>
            <person name="Leu D.H."/>
            <person name="Normand P."/>
            <person name="Necsulea A."/>
            <person name="Daubin V."/>
            <person name="Medigue C."/>
            <person name="Adney W.S."/>
            <person name="Xu X.C."/>
            <person name="Lapidus A."/>
            <person name="Parales R.E."/>
            <person name="Detter C."/>
            <person name="Pujic P."/>
            <person name="Bruce D."/>
            <person name="Lavire C."/>
            <person name="Challacombe J.F."/>
            <person name="Brettin T.S."/>
            <person name="Berry A.M."/>
        </authorList>
    </citation>
    <scope>NUCLEOTIDE SEQUENCE [LARGE SCALE GENOMIC DNA]</scope>
    <source>
        <strain evidence="2">ATCC 43068 / DSM 8971 / 11B</strain>
    </source>
</reference>
<evidence type="ECO:0000313" key="1">
    <source>
        <dbReference type="EMBL" id="ABK53562.1"/>
    </source>
</evidence>
<keyword evidence="2" id="KW-1185">Reference proteome</keyword>